<reference evidence="1" key="1">
    <citation type="submission" date="2024-07" db="EMBL/GenBank/DDBJ databases">
        <title>A survey of Mimosa microsymbionts across Brazilian biomes reveals a high diversity of Paraburkholderia nodulating endemic species, but also that Cupriavidus is common as a symbiont of widespread species.</title>
        <authorList>
            <person name="Rouws L."/>
            <person name="Barauna A."/>
            <person name="Beukes C."/>
            <person name="Rouws J.R.C."/>
            <person name="De Faria S.M."/>
            <person name="Gross E."/>
            <person name="Bueno Dos Reis Junior F."/>
            <person name="Simon M.F."/>
            <person name="Maluk M."/>
            <person name="Odee D.W."/>
            <person name="Kenicer G."/>
            <person name="Young J.P.W."/>
            <person name="Reis V.M."/>
            <person name="Zilli J."/>
            <person name="James E.K."/>
        </authorList>
    </citation>
    <scope>NUCLEOTIDE SEQUENCE</scope>
    <source>
        <strain evidence="1">EG181B</strain>
    </source>
</reference>
<accession>A0ACC6UDC3</accession>
<name>A0ACC6UDC3_9BURK</name>
<dbReference type="Proteomes" id="UP001558850">
    <property type="component" value="Unassembled WGS sequence"/>
</dbReference>
<evidence type="ECO:0000313" key="2">
    <source>
        <dbReference type="Proteomes" id="UP001558850"/>
    </source>
</evidence>
<sequence>MREATSAERSHWEAYLPPRPNRTRRALHWVAVLVVALALPLLFTGTFAISVLTQICIAITFALAYNMLLGGTGLLSFGHALYFGIGAYTTAHCLNAFGESVPVVLVPLVGGIAALVLGACVALFTVRSGKVIFAMISLAVGQLAYSAATIMTGFSGGDEGIRTDPTHAAGWGIDFGSPVNVYLLIAVWAWCAALAMYALTFTPLGRLMNATRDNPERMDFVGFNPVVIRGFALTLSAGFAGIAGSLYALGFQVVTLDTLSLAQSTAGMLHAYVGGYTSYFGPVVGALLITLATAHLSTLTDAWPLYLGVFFVTVTISWRYGLTGGLTDLLRIAPKTWRQKGPAYVARCTLPVLLGALATCAGFVLLIEMIQSLNANMGAPVRLAFLPGSIAADPRSTVPWIISIALLATGLALLYMKRHATRT</sequence>
<keyword evidence="2" id="KW-1185">Reference proteome</keyword>
<evidence type="ECO:0000313" key="1">
    <source>
        <dbReference type="EMBL" id="MEX3937537.1"/>
    </source>
</evidence>
<comment type="caution">
    <text evidence="1">The sequence shown here is derived from an EMBL/GenBank/DDBJ whole genome shotgun (WGS) entry which is preliminary data.</text>
</comment>
<protein>
    <submittedName>
        <fullName evidence="1">Branched-chain amino acid ABC transporter permease</fullName>
    </submittedName>
</protein>
<proteinExistence type="predicted"/>
<gene>
    <name evidence="1" type="ORF">AB4Y32_38390</name>
</gene>
<organism evidence="1 2">
    <name type="scientific">Paraburkholderia phymatum</name>
    <dbReference type="NCBI Taxonomy" id="148447"/>
    <lineage>
        <taxon>Bacteria</taxon>
        <taxon>Pseudomonadati</taxon>
        <taxon>Pseudomonadota</taxon>
        <taxon>Betaproteobacteria</taxon>
        <taxon>Burkholderiales</taxon>
        <taxon>Burkholderiaceae</taxon>
        <taxon>Paraburkholderia</taxon>
    </lineage>
</organism>
<dbReference type="EMBL" id="JBFRCH010000055">
    <property type="protein sequence ID" value="MEX3937537.1"/>
    <property type="molecule type" value="Genomic_DNA"/>
</dbReference>